<gene>
    <name evidence="2" type="ORF">K443DRAFT_276889</name>
</gene>
<dbReference type="OrthoDB" id="3227568at2759"/>
<evidence type="ECO:0000313" key="3">
    <source>
        <dbReference type="Proteomes" id="UP000054477"/>
    </source>
</evidence>
<organism evidence="2 3">
    <name type="scientific">Laccaria amethystina LaAM-08-1</name>
    <dbReference type="NCBI Taxonomy" id="1095629"/>
    <lineage>
        <taxon>Eukaryota</taxon>
        <taxon>Fungi</taxon>
        <taxon>Dikarya</taxon>
        <taxon>Basidiomycota</taxon>
        <taxon>Agaricomycotina</taxon>
        <taxon>Agaricomycetes</taxon>
        <taxon>Agaricomycetidae</taxon>
        <taxon>Agaricales</taxon>
        <taxon>Agaricineae</taxon>
        <taxon>Hydnangiaceae</taxon>
        <taxon>Laccaria</taxon>
    </lineage>
</organism>
<reference evidence="3" key="2">
    <citation type="submission" date="2015-01" db="EMBL/GenBank/DDBJ databases">
        <title>Evolutionary Origins and Diversification of the Mycorrhizal Mutualists.</title>
        <authorList>
            <consortium name="DOE Joint Genome Institute"/>
            <consortium name="Mycorrhizal Genomics Consortium"/>
            <person name="Kohler A."/>
            <person name="Kuo A."/>
            <person name="Nagy L.G."/>
            <person name="Floudas D."/>
            <person name="Copeland A."/>
            <person name="Barry K.W."/>
            <person name="Cichocki N."/>
            <person name="Veneault-Fourrey C."/>
            <person name="LaButti K."/>
            <person name="Lindquist E.A."/>
            <person name="Lipzen A."/>
            <person name="Lundell T."/>
            <person name="Morin E."/>
            <person name="Murat C."/>
            <person name="Riley R."/>
            <person name="Ohm R."/>
            <person name="Sun H."/>
            <person name="Tunlid A."/>
            <person name="Henrissat B."/>
            <person name="Grigoriev I.V."/>
            <person name="Hibbett D.S."/>
            <person name="Martin F."/>
        </authorList>
    </citation>
    <scope>NUCLEOTIDE SEQUENCE [LARGE SCALE GENOMIC DNA]</scope>
    <source>
        <strain evidence="3">LaAM-08-1</strain>
    </source>
</reference>
<feature type="region of interest" description="Disordered" evidence="1">
    <location>
        <begin position="17"/>
        <end position="38"/>
    </location>
</feature>
<accession>A0A0C9YDQ7</accession>
<proteinExistence type="predicted"/>
<evidence type="ECO:0000256" key="1">
    <source>
        <dbReference type="SAM" id="MobiDB-lite"/>
    </source>
</evidence>
<dbReference type="Proteomes" id="UP000054477">
    <property type="component" value="Unassembled WGS sequence"/>
</dbReference>
<dbReference type="HOGENOM" id="CLU_657329_0_0_1"/>
<dbReference type="AlphaFoldDB" id="A0A0C9YDQ7"/>
<evidence type="ECO:0000313" key="2">
    <source>
        <dbReference type="EMBL" id="KIK06333.1"/>
    </source>
</evidence>
<protein>
    <submittedName>
        <fullName evidence="2">Uncharacterized protein</fullName>
    </submittedName>
</protein>
<reference evidence="2 3" key="1">
    <citation type="submission" date="2014-04" db="EMBL/GenBank/DDBJ databases">
        <authorList>
            <consortium name="DOE Joint Genome Institute"/>
            <person name="Kuo A."/>
            <person name="Kohler A."/>
            <person name="Nagy L.G."/>
            <person name="Floudas D."/>
            <person name="Copeland A."/>
            <person name="Barry K.W."/>
            <person name="Cichocki N."/>
            <person name="Veneault-Fourrey C."/>
            <person name="LaButti K."/>
            <person name="Lindquist E.A."/>
            <person name="Lipzen A."/>
            <person name="Lundell T."/>
            <person name="Morin E."/>
            <person name="Murat C."/>
            <person name="Sun H."/>
            <person name="Tunlid A."/>
            <person name="Henrissat B."/>
            <person name="Grigoriev I.V."/>
            <person name="Hibbett D.S."/>
            <person name="Martin F."/>
            <person name="Nordberg H.P."/>
            <person name="Cantor M.N."/>
            <person name="Hua S.X."/>
        </authorList>
    </citation>
    <scope>NUCLEOTIDE SEQUENCE [LARGE SCALE GENOMIC DNA]</scope>
    <source>
        <strain evidence="2 3">LaAM-08-1</strain>
    </source>
</reference>
<dbReference type="EMBL" id="KN838553">
    <property type="protein sequence ID" value="KIK06333.1"/>
    <property type="molecule type" value="Genomic_DNA"/>
</dbReference>
<name>A0A0C9YDQ7_9AGAR</name>
<sequence>MPSWSATLSTALRVSTTSRYPTPDELTPSPGRNPTKFTHPEGSIWRHVLSSCVYSDLGGYGVDYDISGHSRANVSRLGLGVRRFVRIEYVGLSGVVLYEFPPATHSFAGSGSGLVEDSLSGTDVIHERRETLTLKRIFGDESDMSDLGMDVDELLDMIDAKLIYFPSYACTSFMIGHAMTASLLNRPAVRPRPAREGFFVYSGDELFLDFQEHTPSTPFNVAPIQQLPPPNSELSLTLASPKSLSPGSGCNLLHDGNFFCPPLSSPPSSLSEDYVQQQPLLLSPYSEIQLSETISQENISLSLSCSPEKCKFILHKNDPHATLCVRTSVLPLSATTISEVINFEQASRPLGGSNSAELVLKDIDQYEDDECGNSTLESVGPCTPQMGCSKSYENKKEFSWAESFLEFCQAMEDGIEAI</sequence>
<keyword evidence="3" id="KW-1185">Reference proteome</keyword>